<dbReference type="RefSeq" id="WP_190111686.1">
    <property type="nucleotide sequence ID" value="NZ_BMVB01000017.1"/>
</dbReference>
<name>A0A918TX90_STRCJ</name>
<dbReference type="Gene3D" id="1.10.10.10">
    <property type="entry name" value="Winged helix-like DNA-binding domain superfamily/Winged helix DNA-binding domain"/>
    <property type="match status" value="1"/>
</dbReference>
<comment type="caution">
    <text evidence="1">The sequence shown here is derived from an EMBL/GenBank/DDBJ whole genome shotgun (WGS) entry which is preliminary data.</text>
</comment>
<evidence type="ECO:0008006" key="3">
    <source>
        <dbReference type="Google" id="ProtNLM"/>
    </source>
</evidence>
<proteinExistence type="predicted"/>
<evidence type="ECO:0000313" key="1">
    <source>
        <dbReference type="EMBL" id="GHC63076.1"/>
    </source>
</evidence>
<dbReference type="SUPFAM" id="SSF46894">
    <property type="entry name" value="C-terminal effector domain of the bipartite response regulators"/>
    <property type="match status" value="1"/>
</dbReference>
<reference evidence="1" key="1">
    <citation type="journal article" date="2014" name="Int. J. Syst. Evol. Microbiol.">
        <title>Complete genome sequence of Corynebacterium casei LMG S-19264T (=DSM 44701T), isolated from a smear-ripened cheese.</title>
        <authorList>
            <consortium name="US DOE Joint Genome Institute (JGI-PGF)"/>
            <person name="Walter F."/>
            <person name="Albersmeier A."/>
            <person name="Kalinowski J."/>
            <person name="Ruckert C."/>
        </authorList>
    </citation>
    <scope>NUCLEOTIDE SEQUENCE</scope>
    <source>
        <strain evidence="1">JCM 4633</strain>
    </source>
</reference>
<protein>
    <recommendedName>
        <fullName evidence="3">LuxR family transcriptional regulator</fullName>
    </recommendedName>
</protein>
<dbReference type="InterPro" id="IPR036388">
    <property type="entry name" value="WH-like_DNA-bd_sf"/>
</dbReference>
<dbReference type="GO" id="GO:0006355">
    <property type="term" value="P:regulation of DNA-templated transcription"/>
    <property type="evidence" value="ECO:0007669"/>
    <property type="project" value="InterPro"/>
</dbReference>
<dbReference type="AlphaFoldDB" id="A0A918TX90"/>
<accession>A0A918TX90</accession>
<evidence type="ECO:0000313" key="2">
    <source>
        <dbReference type="Proteomes" id="UP000646244"/>
    </source>
</evidence>
<dbReference type="Proteomes" id="UP000646244">
    <property type="component" value="Unassembled WGS sequence"/>
</dbReference>
<dbReference type="EMBL" id="BMVB01000017">
    <property type="protein sequence ID" value="GHC63076.1"/>
    <property type="molecule type" value="Genomic_DNA"/>
</dbReference>
<dbReference type="InterPro" id="IPR016032">
    <property type="entry name" value="Sig_transdc_resp-reg_C-effctor"/>
</dbReference>
<dbReference type="GO" id="GO:0003677">
    <property type="term" value="F:DNA binding"/>
    <property type="evidence" value="ECO:0007669"/>
    <property type="project" value="InterPro"/>
</dbReference>
<organism evidence="1 2">
    <name type="scientific">Streptomyces cinnamoneus</name>
    <name type="common">Streptoverticillium cinnamoneum</name>
    <dbReference type="NCBI Taxonomy" id="53446"/>
    <lineage>
        <taxon>Bacteria</taxon>
        <taxon>Bacillati</taxon>
        <taxon>Actinomycetota</taxon>
        <taxon>Actinomycetes</taxon>
        <taxon>Kitasatosporales</taxon>
        <taxon>Streptomycetaceae</taxon>
        <taxon>Streptomyces</taxon>
        <taxon>Streptomyces cinnamoneus group</taxon>
    </lineage>
</organism>
<gene>
    <name evidence="1" type="ORF">GCM10010507_45380</name>
</gene>
<sequence>MSVVLQSAYVGVGSDGVDADGRGHRPFGYASDEFEQELLEVSALIESTVVKHRDRLHGNSLVSLVKADGEAADLSCRLVGRATQSLDVVLASEAAYARPVIAAAAQLLEDRQGDVNVRFLCTAPMVDWQFVRKYATECQWIEVRIARIPLLAGVIVDSREALVCADSAVGRRASAIRASGVIKPLLTLFDGVWRNSVAVTDRIDFGDHARTETARRILEQLRAGATDEVSARELAMSVRTYRRYVAEIMSLVGATSRFQAGVRAAELGLFPAAARQGRS</sequence>
<reference evidence="1" key="2">
    <citation type="submission" date="2020-09" db="EMBL/GenBank/DDBJ databases">
        <authorList>
            <person name="Sun Q."/>
            <person name="Ohkuma M."/>
        </authorList>
    </citation>
    <scope>NUCLEOTIDE SEQUENCE</scope>
    <source>
        <strain evidence="1">JCM 4633</strain>
    </source>
</reference>